<dbReference type="PANTHER" id="PTHR16212:SF4">
    <property type="entry name" value="FOCADHESIN"/>
    <property type="match status" value="1"/>
</dbReference>
<dbReference type="Proteomes" id="UP000271974">
    <property type="component" value="Unassembled WGS sequence"/>
</dbReference>
<protein>
    <recommendedName>
        <fullName evidence="2">DUF3730 domain-containing protein</fullName>
    </recommendedName>
</protein>
<dbReference type="EMBL" id="RQTK01000273">
    <property type="protein sequence ID" value="RUS82756.1"/>
    <property type="molecule type" value="Genomic_DNA"/>
</dbReference>
<evidence type="ECO:0000256" key="1">
    <source>
        <dbReference type="SAM" id="MobiDB-lite"/>
    </source>
</evidence>
<dbReference type="InterPro" id="IPR022542">
    <property type="entry name" value="FOCAD/RST1_DUF3730"/>
</dbReference>
<dbReference type="AlphaFoldDB" id="A0A3S0ZPJ9"/>
<organism evidence="3 4">
    <name type="scientific">Elysia chlorotica</name>
    <name type="common">Eastern emerald elysia</name>
    <name type="synonym">Sea slug</name>
    <dbReference type="NCBI Taxonomy" id="188477"/>
    <lineage>
        <taxon>Eukaryota</taxon>
        <taxon>Metazoa</taxon>
        <taxon>Spiralia</taxon>
        <taxon>Lophotrochozoa</taxon>
        <taxon>Mollusca</taxon>
        <taxon>Gastropoda</taxon>
        <taxon>Heterobranchia</taxon>
        <taxon>Euthyneura</taxon>
        <taxon>Panpulmonata</taxon>
        <taxon>Sacoglossa</taxon>
        <taxon>Placobranchoidea</taxon>
        <taxon>Plakobranchidae</taxon>
        <taxon>Elysia</taxon>
    </lineage>
</organism>
<sequence>RLEQENEVRPLVAARVCRLLSLVPELALDTDDYKAFSDAAVRMLWQHTESSSPIVRQAAFQALASFPADQSRVSYLPRLATADLQRQAEVAEDERVRSSGQDKDQKENSTETDAEITVDQLYPEVPAYCYMTLLKNDTCGDEETLKGFQAFLQAMVNKEVANLPRGVYFSGSRKQNVSANNPGSSSVDRIPALLQQLYDRCKQPGLRSALAVGLLFCYNPPVDTGRDGRQFLGRHSRMFMHMFTNLLQEVQVQSSDWHLCSYLPNAWGKFMPRLFTAILEGRRAQLDAQVKQGNLSEAEAAEESSLAWIW</sequence>
<feature type="non-terminal residue" evidence="3">
    <location>
        <position position="1"/>
    </location>
</feature>
<dbReference type="GO" id="GO:0060147">
    <property type="term" value="P:regulation of post-transcriptional gene silencing"/>
    <property type="evidence" value="ECO:0007669"/>
    <property type="project" value="InterPro"/>
</dbReference>
<evidence type="ECO:0000313" key="3">
    <source>
        <dbReference type="EMBL" id="RUS82756.1"/>
    </source>
</evidence>
<reference evidence="3 4" key="1">
    <citation type="submission" date="2019-01" db="EMBL/GenBank/DDBJ databases">
        <title>A draft genome assembly of the solar-powered sea slug Elysia chlorotica.</title>
        <authorList>
            <person name="Cai H."/>
            <person name="Li Q."/>
            <person name="Fang X."/>
            <person name="Li J."/>
            <person name="Curtis N.E."/>
            <person name="Altenburger A."/>
            <person name="Shibata T."/>
            <person name="Feng M."/>
            <person name="Maeda T."/>
            <person name="Schwartz J.A."/>
            <person name="Shigenobu S."/>
            <person name="Lundholm N."/>
            <person name="Nishiyama T."/>
            <person name="Yang H."/>
            <person name="Hasebe M."/>
            <person name="Li S."/>
            <person name="Pierce S.K."/>
            <person name="Wang J."/>
        </authorList>
    </citation>
    <scope>NUCLEOTIDE SEQUENCE [LARGE SCALE GENOMIC DNA]</scope>
    <source>
        <strain evidence="3">EC2010</strain>
        <tissue evidence="3">Whole organism of an adult</tissue>
    </source>
</reference>
<accession>A0A3S0ZPJ9</accession>
<evidence type="ECO:0000313" key="4">
    <source>
        <dbReference type="Proteomes" id="UP000271974"/>
    </source>
</evidence>
<feature type="compositionally biased region" description="Basic and acidic residues" evidence="1">
    <location>
        <begin position="93"/>
        <end position="109"/>
    </location>
</feature>
<dbReference type="PANTHER" id="PTHR16212">
    <property type="entry name" value="FOCADHESIN FAMILY MEMBER"/>
    <property type="match status" value="1"/>
</dbReference>
<dbReference type="InterPro" id="IPR045163">
    <property type="entry name" value="Focadhesin/RST1"/>
</dbReference>
<gene>
    <name evidence="3" type="ORF">EGW08_009494</name>
</gene>
<keyword evidence="4" id="KW-1185">Reference proteome</keyword>
<name>A0A3S0ZPJ9_ELYCH</name>
<dbReference type="OrthoDB" id="6125419at2759"/>
<evidence type="ECO:0000259" key="2">
    <source>
        <dbReference type="Pfam" id="PF12530"/>
    </source>
</evidence>
<feature type="region of interest" description="Disordered" evidence="1">
    <location>
        <begin position="90"/>
        <end position="116"/>
    </location>
</feature>
<dbReference type="STRING" id="188477.A0A3S0ZPJ9"/>
<proteinExistence type="predicted"/>
<feature type="domain" description="DUF3730" evidence="2">
    <location>
        <begin position="5"/>
        <end position="63"/>
    </location>
</feature>
<dbReference type="Pfam" id="PF12530">
    <property type="entry name" value="DUF3730"/>
    <property type="match status" value="1"/>
</dbReference>
<comment type="caution">
    <text evidence="3">The sequence shown here is derived from an EMBL/GenBank/DDBJ whole genome shotgun (WGS) entry which is preliminary data.</text>
</comment>